<accession>A0ABV8AZF4</accession>
<proteinExistence type="predicted"/>
<evidence type="ECO:0000313" key="2">
    <source>
        <dbReference type="Proteomes" id="UP001595752"/>
    </source>
</evidence>
<sequence>MKLNEKYRISATTMAITAYAHPSYQTKIFDFFGGYYTSMQPLELIEEACIRSGSTYEGRRKSIVYLFHYEKRTPIPISPLHNIFAFPTTSTNHFHCTWLFLHHILQIVPHPTKTNQSIVTFRNNAQLIVHATPEFLKSQRQKTAACMTIFQFPIPPRDDQALFLS</sequence>
<dbReference type="Proteomes" id="UP001595752">
    <property type="component" value="Unassembled WGS sequence"/>
</dbReference>
<dbReference type="EMBL" id="JBHRZT010000026">
    <property type="protein sequence ID" value="MFC3883378.1"/>
    <property type="molecule type" value="Genomic_DNA"/>
</dbReference>
<organism evidence="1 2">
    <name type="scientific">Bacillus songklensis</name>
    <dbReference type="NCBI Taxonomy" id="1069116"/>
    <lineage>
        <taxon>Bacteria</taxon>
        <taxon>Bacillati</taxon>
        <taxon>Bacillota</taxon>
        <taxon>Bacilli</taxon>
        <taxon>Bacillales</taxon>
        <taxon>Bacillaceae</taxon>
        <taxon>Bacillus</taxon>
    </lineage>
</organism>
<comment type="caution">
    <text evidence="1">The sequence shown here is derived from an EMBL/GenBank/DDBJ whole genome shotgun (WGS) entry which is preliminary data.</text>
</comment>
<gene>
    <name evidence="1" type="ORF">ACFOU2_07520</name>
</gene>
<dbReference type="RefSeq" id="WP_377913786.1">
    <property type="nucleotide sequence ID" value="NZ_JBHRZT010000026.1"/>
</dbReference>
<name>A0ABV8AZF4_9BACI</name>
<dbReference type="Pfam" id="PF06338">
    <property type="entry name" value="ComK"/>
    <property type="match status" value="1"/>
</dbReference>
<evidence type="ECO:0000313" key="1">
    <source>
        <dbReference type="EMBL" id="MFC3883378.1"/>
    </source>
</evidence>
<keyword evidence="2" id="KW-1185">Reference proteome</keyword>
<dbReference type="InterPro" id="IPR010461">
    <property type="entry name" value="ComK"/>
</dbReference>
<protein>
    <submittedName>
        <fullName evidence="1">Competence protein ComK</fullName>
    </submittedName>
</protein>
<reference evidence="2" key="1">
    <citation type="journal article" date="2019" name="Int. J. Syst. Evol. Microbiol.">
        <title>The Global Catalogue of Microorganisms (GCM) 10K type strain sequencing project: providing services to taxonomists for standard genome sequencing and annotation.</title>
        <authorList>
            <consortium name="The Broad Institute Genomics Platform"/>
            <consortium name="The Broad Institute Genome Sequencing Center for Infectious Disease"/>
            <person name="Wu L."/>
            <person name="Ma J."/>
        </authorList>
    </citation>
    <scope>NUCLEOTIDE SEQUENCE [LARGE SCALE GENOMIC DNA]</scope>
    <source>
        <strain evidence="2">CCUG 61889</strain>
    </source>
</reference>